<keyword evidence="1" id="KW-1133">Transmembrane helix</keyword>
<evidence type="ECO:0000313" key="3">
    <source>
        <dbReference type="Proteomes" id="UP000266673"/>
    </source>
</evidence>
<keyword evidence="1" id="KW-0472">Membrane</keyword>
<dbReference type="OrthoDB" id="2555434at2759"/>
<accession>A0A397UQB0</accession>
<sequence>MLIKASLKDIEITFGNAYWTTSLTLFMFSVLVLKVFDRKFFKIGLVFVSLSSAMLFIALHRRRTYLKRLKDKSRLFITNGGYVLFIGFVFTSAYIILLVMIATLEKI</sequence>
<keyword evidence="3" id="KW-1185">Reference proteome</keyword>
<evidence type="ECO:0008006" key="4">
    <source>
        <dbReference type="Google" id="ProtNLM"/>
    </source>
</evidence>
<feature type="transmembrane region" description="Helical" evidence="1">
    <location>
        <begin position="12"/>
        <end position="33"/>
    </location>
</feature>
<evidence type="ECO:0000256" key="1">
    <source>
        <dbReference type="SAM" id="Phobius"/>
    </source>
</evidence>
<dbReference type="Proteomes" id="UP000266673">
    <property type="component" value="Unassembled WGS sequence"/>
</dbReference>
<organism evidence="2 3">
    <name type="scientific">Gigaspora rosea</name>
    <dbReference type="NCBI Taxonomy" id="44941"/>
    <lineage>
        <taxon>Eukaryota</taxon>
        <taxon>Fungi</taxon>
        <taxon>Fungi incertae sedis</taxon>
        <taxon>Mucoromycota</taxon>
        <taxon>Glomeromycotina</taxon>
        <taxon>Glomeromycetes</taxon>
        <taxon>Diversisporales</taxon>
        <taxon>Gigasporaceae</taxon>
        <taxon>Gigaspora</taxon>
    </lineage>
</organism>
<dbReference type="PANTHER" id="PTHR38646">
    <property type="entry name" value="YALI0F00814P"/>
    <property type="match status" value="1"/>
</dbReference>
<dbReference type="PANTHER" id="PTHR38646:SF1">
    <property type="entry name" value="DUF202 DOMAIN-CONTAINING PROTEIN"/>
    <property type="match status" value="1"/>
</dbReference>
<keyword evidence="1" id="KW-0812">Transmembrane</keyword>
<feature type="transmembrane region" description="Helical" evidence="1">
    <location>
        <begin position="80"/>
        <end position="104"/>
    </location>
</feature>
<proteinExistence type="predicted"/>
<feature type="transmembrane region" description="Helical" evidence="1">
    <location>
        <begin position="39"/>
        <end position="59"/>
    </location>
</feature>
<reference evidence="2 3" key="1">
    <citation type="submission" date="2018-06" db="EMBL/GenBank/DDBJ databases">
        <title>Comparative genomics reveals the genomic features of Rhizophagus irregularis, R. cerebriforme, R. diaphanum and Gigaspora rosea, and their symbiotic lifestyle signature.</title>
        <authorList>
            <person name="Morin E."/>
            <person name="San Clemente H."/>
            <person name="Chen E.C.H."/>
            <person name="De La Providencia I."/>
            <person name="Hainaut M."/>
            <person name="Kuo A."/>
            <person name="Kohler A."/>
            <person name="Murat C."/>
            <person name="Tang N."/>
            <person name="Roy S."/>
            <person name="Loubradou J."/>
            <person name="Henrissat B."/>
            <person name="Grigoriev I.V."/>
            <person name="Corradi N."/>
            <person name="Roux C."/>
            <person name="Martin F.M."/>
        </authorList>
    </citation>
    <scope>NUCLEOTIDE SEQUENCE [LARGE SCALE GENOMIC DNA]</scope>
    <source>
        <strain evidence="2 3">DAOM 194757</strain>
    </source>
</reference>
<comment type="caution">
    <text evidence="2">The sequence shown here is derived from an EMBL/GenBank/DDBJ whole genome shotgun (WGS) entry which is preliminary data.</text>
</comment>
<evidence type="ECO:0000313" key="2">
    <source>
        <dbReference type="EMBL" id="RIB09593.1"/>
    </source>
</evidence>
<dbReference type="AlphaFoldDB" id="A0A397UQB0"/>
<name>A0A397UQB0_9GLOM</name>
<protein>
    <recommendedName>
        <fullName evidence="4">DUF202 domain-containing protein</fullName>
    </recommendedName>
</protein>
<dbReference type="EMBL" id="QKWP01001355">
    <property type="protein sequence ID" value="RIB09593.1"/>
    <property type="molecule type" value="Genomic_DNA"/>
</dbReference>
<gene>
    <name evidence="2" type="ORF">C2G38_1981094</name>
</gene>